<keyword evidence="3" id="KW-1185">Reference proteome</keyword>
<dbReference type="GeneID" id="64637505"/>
<keyword evidence="1" id="KW-0175">Coiled coil</keyword>
<reference evidence="2" key="1">
    <citation type="journal article" date="2020" name="New Phytol.">
        <title>Comparative genomics reveals dynamic genome evolution in host specialist ectomycorrhizal fungi.</title>
        <authorList>
            <person name="Lofgren L.A."/>
            <person name="Nguyen N.H."/>
            <person name="Vilgalys R."/>
            <person name="Ruytinx J."/>
            <person name="Liao H.L."/>
            <person name="Branco S."/>
            <person name="Kuo A."/>
            <person name="LaButti K."/>
            <person name="Lipzen A."/>
            <person name="Andreopoulos W."/>
            <person name="Pangilinan J."/>
            <person name="Riley R."/>
            <person name="Hundley H."/>
            <person name="Na H."/>
            <person name="Barry K."/>
            <person name="Grigoriev I.V."/>
            <person name="Stajich J.E."/>
            <person name="Kennedy P.G."/>
        </authorList>
    </citation>
    <scope>NUCLEOTIDE SEQUENCE</scope>
    <source>
        <strain evidence="2">MN1</strain>
    </source>
</reference>
<feature type="coiled-coil region" evidence="1">
    <location>
        <begin position="124"/>
        <end position="161"/>
    </location>
</feature>
<dbReference type="Gene3D" id="3.40.50.300">
    <property type="entry name" value="P-loop containing nucleotide triphosphate hydrolases"/>
    <property type="match status" value="1"/>
</dbReference>
<sequence length="638" mass="72792">MTSYTSIVEGESLAWHLVDSIRIYGAFEVLSSSAVTLVDVPGFGDANKARTKRTEECLKTAEVVILVADIKRAADDQAMRDYFMKFLRQMIRIDGSMESLMIVLTGADVRIDEDQLHHLDSTQRHKIQQMCQEIDRLSDNLEEQQIQAEMLHTELDNNRRDNTVAPLSEIAQRMQCNTVMKDQTYKQLRLTIAAKDAYVAHQRSSHVRNIFLHLYHCVYRNIIQNSTHEPPPLPLFCIGSMDFNQLMGVNRRHRAPLVFTTPEDTGIPKLRQHIHDFGCRNALSDIKACVHSSTLLWEEIESFFLSARQDLRLMAYENVARGLAEGLKDTVDEIRKDSGGKMDNIINELENALKIQAEQAAKRSIKTIKTLGEDYRWHSYRALMRREGEWGSVDLNENLVQGMLDGAVSSFFTDFIRSKLQSLAAAISNKADTAILSIKNRAQRMATIAPRINNACKLIHPSDMIKPARETYLSAILAMQKEFCGTFKGLLREELEDNYHAMASESGPGMFQRMKDRNEKQFSQRNAQELYSRLVDQAMTAIRMARNKGETALDEALGRLYSSIDRSLVCMQGNDQICKVKRRNMQRFLEEECSRPLAQVMTITGQDMPSVTLKFGTRTMRSITPQDLHQCTIIFLHL</sequence>
<dbReference type="OrthoDB" id="3598281at2759"/>
<comment type="caution">
    <text evidence="2">The sequence shown here is derived from an EMBL/GenBank/DDBJ whole genome shotgun (WGS) entry which is preliminary data.</text>
</comment>
<protein>
    <submittedName>
        <fullName evidence="2">Uncharacterized protein</fullName>
    </submittedName>
</protein>
<gene>
    <name evidence="2" type="ORF">BJ212DRAFT_553558</name>
</gene>
<proteinExistence type="predicted"/>
<name>A0A9P7JIS3_9AGAM</name>
<dbReference type="PANTHER" id="PTHR36681:SF3">
    <property type="entry name" value="NUCLEAR GTPASE, GERMINAL CENTER-ASSOCIATED, TANDEM DUPLICATE 3"/>
    <property type="match status" value="1"/>
</dbReference>
<dbReference type="AlphaFoldDB" id="A0A9P7JIS3"/>
<evidence type="ECO:0000256" key="1">
    <source>
        <dbReference type="SAM" id="Coils"/>
    </source>
</evidence>
<accession>A0A9P7JIS3</accession>
<dbReference type="InterPro" id="IPR027417">
    <property type="entry name" value="P-loop_NTPase"/>
</dbReference>
<dbReference type="Proteomes" id="UP000807769">
    <property type="component" value="Unassembled WGS sequence"/>
</dbReference>
<evidence type="ECO:0000313" key="2">
    <source>
        <dbReference type="EMBL" id="KAG1824906.1"/>
    </source>
</evidence>
<evidence type="ECO:0000313" key="3">
    <source>
        <dbReference type="Proteomes" id="UP000807769"/>
    </source>
</evidence>
<dbReference type="SUPFAM" id="SSF52540">
    <property type="entry name" value="P-loop containing nucleoside triphosphate hydrolases"/>
    <property type="match status" value="1"/>
</dbReference>
<organism evidence="2 3">
    <name type="scientific">Suillus subaureus</name>
    <dbReference type="NCBI Taxonomy" id="48587"/>
    <lineage>
        <taxon>Eukaryota</taxon>
        <taxon>Fungi</taxon>
        <taxon>Dikarya</taxon>
        <taxon>Basidiomycota</taxon>
        <taxon>Agaricomycotina</taxon>
        <taxon>Agaricomycetes</taxon>
        <taxon>Agaricomycetidae</taxon>
        <taxon>Boletales</taxon>
        <taxon>Suillineae</taxon>
        <taxon>Suillaceae</taxon>
        <taxon>Suillus</taxon>
    </lineage>
</organism>
<dbReference type="CDD" id="cd00882">
    <property type="entry name" value="Ras_like_GTPase"/>
    <property type="match status" value="1"/>
</dbReference>
<dbReference type="EMBL" id="JABBWG010000003">
    <property type="protein sequence ID" value="KAG1824906.1"/>
    <property type="molecule type" value="Genomic_DNA"/>
</dbReference>
<dbReference type="RefSeq" id="XP_041198623.1">
    <property type="nucleotide sequence ID" value="XM_041343489.1"/>
</dbReference>
<dbReference type="PANTHER" id="PTHR36681">
    <property type="entry name" value="NUCLEAR GTPASE, GERMINAL CENTER-ASSOCIATED, TANDEM DUPLICATE 3"/>
    <property type="match status" value="1"/>
</dbReference>